<name>A0A9E7A5Z2_9HYPH</name>
<dbReference type="EMBL" id="CP083239">
    <property type="protein sequence ID" value="UOK70203.1"/>
    <property type="molecule type" value="Genomic_DNA"/>
</dbReference>
<accession>A0A9E7A5Z2</accession>
<evidence type="ECO:0000313" key="2">
    <source>
        <dbReference type="Proteomes" id="UP000831684"/>
    </source>
</evidence>
<dbReference type="Proteomes" id="UP000831684">
    <property type="component" value="Chromosome"/>
</dbReference>
<sequence>MHSAVLILPMALKDAGDQIGAAMGWGPVSYTIPLAADDGADATHMGLRADVWPAFIDMIAAARQGVYPEALPEAVLRPVIEALIADFSPDPSAPEMPILWGSDHLNAVCVAHGFTRLA</sequence>
<gene>
    <name evidence="1" type="ORF">K9D25_15900</name>
</gene>
<organism evidence="1 2">
    <name type="scientific">Ancylobacter polymorphus</name>
    <dbReference type="NCBI Taxonomy" id="223390"/>
    <lineage>
        <taxon>Bacteria</taxon>
        <taxon>Pseudomonadati</taxon>
        <taxon>Pseudomonadota</taxon>
        <taxon>Alphaproteobacteria</taxon>
        <taxon>Hyphomicrobiales</taxon>
        <taxon>Xanthobacteraceae</taxon>
        <taxon>Ancylobacter</taxon>
    </lineage>
</organism>
<proteinExistence type="predicted"/>
<dbReference type="RefSeq" id="WP_244376607.1">
    <property type="nucleotide sequence ID" value="NZ_CP083239.1"/>
</dbReference>
<evidence type="ECO:0000313" key="1">
    <source>
        <dbReference type="EMBL" id="UOK70203.1"/>
    </source>
</evidence>
<dbReference type="KEGG" id="apol:K9D25_15900"/>
<reference evidence="1" key="1">
    <citation type="submission" date="2021-09" db="EMBL/GenBank/DDBJ databases">
        <title>Network and meta-omics reveal the key degrader and cooperation patterns in an efficient 1,4-dioxane-degrading microbial community.</title>
        <authorList>
            <person name="Dai C."/>
        </authorList>
    </citation>
    <scope>NUCLEOTIDE SEQUENCE</scope>
    <source>
        <strain evidence="1">ZM13</strain>
    </source>
</reference>
<protein>
    <submittedName>
        <fullName evidence="1">Uncharacterized protein</fullName>
    </submittedName>
</protein>
<dbReference type="AlphaFoldDB" id="A0A9E7A5Z2"/>